<keyword evidence="3" id="KW-1185">Reference proteome</keyword>
<evidence type="ECO:0000313" key="2">
    <source>
        <dbReference type="EMBL" id="RAJ02523.1"/>
    </source>
</evidence>
<keyword evidence="1" id="KW-0732">Signal</keyword>
<feature type="signal peptide" evidence="1">
    <location>
        <begin position="1"/>
        <end position="19"/>
    </location>
</feature>
<dbReference type="EMBL" id="QLLL01000006">
    <property type="protein sequence ID" value="RAJ02523.1"/>
    <property type="molecule type" value="Genomic_DNA"/>
</dbReference>
<evidence type="ECO:0008006" key="4">
    <source>
        <dbReference type="Google" id="ProtNLM"/>
    </source>
</evidence>
<reference evidence="2 3" key="1">
    <citation type="submission" date="2018-06" db="EMBL/GenBank/DDBJ databases">
        <title>Genomic Encyclopedia of Archaeal and Bacterial Type Strains, Phase II (KMG-II): from individual species to whole genera.</title>
        <authorList>
            <person name="Goeker M."/>
        </authorList>
    </citation>
    <scope>NUCLEOTIDE SEQUENCE [LARGE SCALE GENOMIC DNA]</scope>
    <source>
        <strain evidence="2 3">DSM 23857</strain>
    </source>
</reference>
<comment type="caution">
    <text evidence="2">The sequence shown here is derived from an EMBL/GenBank/DDBJ whole genome shotgun (WGS) entry which is preliminary data.</text>
</comment>
<dbReference type="Proteomes" id="UP000249547">
    <property type="component" value="Unassembled WGS sequence"/>
</dbReference>
<sequence>MKKLYFLALALCCTSFLKAQDIVKIQPLEIQDSIIYQTKNAIISIDKVDLDAYLTSLDTVLKQRKYDPKTFKNIQFHKCTPQDIELHYKKTMAIWQDVKNNPLTYSNDVMMLFWMENERIVVPYLDEILPDLLAEGRVRVWEKLPRSQAPFIQIVIEVVQNKAYRVFKLKNGKDILRETDVFMEHFMHSKS</sequence>
<accession>A0A327QGR5</accession>
<gene>
    <name evidence="2" type="ORF">LX64_03543</name>
</gene>
<proteinExistence type="predicted"/>
<organism evidence="2 3">
    <name type="scientific">Chitinophaga skermanii</name>
    <dbReference type="NCBI Taxonomy" id="331697"/>
    <lineage>
        <taxon>Bacteria</taxon>
        <taxon>Pseudomonadati</taxon>
        <taxon>Bacteroidota</taxon>
        <taxon>Chitinophagia</taxon>
        <taxon>Chitinophagales</taxon>
        <taxon>Chitinophagaceae</taxon>
        <taxon>Chitinophaga</taxon>
    </lineage>
</organism>
<evidence type="ECO:0000256" key="1">
    <source>
        <dbReference type="SAM" id="SignalP"/>
    </source>
</evidence>
<feature type="chain" id="PRO_5016272208" description="GLPGLI family protein" evidence="1">
    <location>
        <begin position="20"/>
        <end position="191"/>
    </location>
</feature>
<dbReference type="AlphaFoldDB" id="A0A327QGR5"/>
<dbReference type="RefSeq" id="WP_111598955.1">
    <property type="nucleotide sequence ID" value="NZ_QLLL01000006.1"/>
</dbReference>
<name>A0A327QGR5_9BACT</name>
<evidence type="ECO:0000313" key="3">
    <source>
        <dbReference type="Proteomes" id="UP000249547"/>
    </source>
</evidence>
<dbReference type="OrthoDB" id="659560at2"/>
<protein>
    <recommendedName>
        <fullName evidence="4">GLPGLI family protein</fullName>
    </recommendedName>
</protein>